<evidence type="ECO:0000259" key="1">
    <source>
        <dbReference type="PROSITE" id="PS51154"/>
    </source>
</evidence>
<keyword evidence="2" id="KW-1185">Reference proteome</keyword>
<dbReference type="InterPro" id="IPR002589">
    <property type="entry name" value="Macro_dom"/>
</dbReference>
<dbReference type="KEGG" id="pmrn:116939999"/>
<dbReference type="CDD" id="cd02901">
    <property type="entry name" value="Macro_Poa1p-like"/>
    <property type="match status" value="1"/>
</dbReference>
<dbReference type="AlphaFoldDB" id="A0AAJ7SV45"/>
<proteinExistence type="predicted"/>
<gene>
    <name evidence="3" type="primary">OARD1</name>
</gene>
<dbReference type="PROSITE" id="PS51154">
    <property type="entry name" value="MACRO"/>
    <property type="match status" value="1"/>
</dbReference>
<dbReference type="SMART" id="SM00506">
    <property type="entry name" value="A1pp"/>
    <property type="match status" value="1"/>
</dbReference>
<dbReference type="GO" id="GO:0140291">
    <property type="term" value="P:peptidyl-glutamate ADP-deribosylation"/>
    <property type="evidence" value="ECO:0007669"/>
    <property type="project" value="TreeGrafter"/>
</dbReference>
<dbReference type="SUPFAM" id="SSF52949">
    <property type="entry name" value="Macro domain-like"/>
    <property type="match status" value="1"/>
</dbReference>
<dbReference type="Proteomes" id="UP001318040">
    <property type="component" value="Chromosome 7"/>
</dbReference>
<dbReference type="InterPro" id="IPR050892">
    <property type="entry name" value="ADP-ribose_metab_enzymes"/>
</dbReference>
<dbReference type="Gene3D" id="3.40.220.10">
    <property type="entry name" value="Leucine Aminopeptidase, subunit E, domain 1"/>
    <property type="match status" value="1"/>
</dbReference>
<reference evidence="3" key="1">
    <citation type="submission" date="2025-08" db="UniProtKB">
        <authorList>
            <consortium name="RefSeq"/>
        </authorList>
    </citation>
    <scope>IDENTIFICATION</scope>
    <source>
        <tissue evidence="3">Sperm</tissue>
    </source>
</reference>
<dbReference type="RefSeq" id="XP_032805067.1">
    <property type="nucleotide sequence ID" value="XM_032949176.1"/>
</dbReference>
<accession>A0AAJ7SV45</accession>
<dbReference type="CTD" id="221443"/>
<evidence type="ECO:0000313" key="2">
    <source>
        <dbReference type="Proteomes" id="UP001318040"/>
    </source>
</evidence>
<organism evidence="2 3">
    <name type="scientific">Petromyzon marinus</name>
    <name type="common">Sea lamprey</name>
    <dbReference type="NCBI Taxonomy" id="7757"/>
    <lineage>
        <taxon>Eukaryota</taxon>
        <taxon>Metazoa</taxon>
        <taxon>Chordata</taxon>
        <taxon>Craniata</taxon>
        <taxon>Vertebrata</taxon>
        <taxon>Cyclostomata</taxon>
        <taxon>Hyperoartia</taxon>
        <taxon>Petromyzontiformes</taxon>
        <taxon>Petromyzontidae</taxon>
        <taxon>Petromyzon</taxon>
    </lineage>
</organism>
<feature type="domain" description="Macro" evidence="1">
    <location>
        <begin position="16"/>
        <end position="167"/>
    </location>
</feature>
<evidence type="ECO:0000313" key="3">
    <source>
        <dbReference type="RefSeq" id="XP_032805067.1"/>
    </source>
</evidence>
<sequence length="167" mass="18478">METAAAALTAAVVAKTEESMELKSGEFSIPEVQGDLFSCPPNEALAHCISADCRMGAGIAKIFKAKFSGTQELLTQAKKVGEVAVLERNGRFIYYLVTKMKAFNKPTYPDLESSLRAMRHHCTSHGVTAVSLPRIGCGLDKLQWDRVKWIMEKVFRDSGIKLTVYYL</sequence>
<name>A0AAJ7SV45_PETMA</name>
<dbReference type="InterPro" id="IPR043472">
    <property type="entry name" value="Macro_dom-like"/>
</dbReference>
<dbReference type="PANTHER" id="PTHR12521:SF0">
    <property type="entry name" value="ADP-RIBOSE GLYCOHYDROLASE OARD1"/>
    <property type="match status" value="1"/>
</dbReference>
<dbReference type="GeneID" id="116939999"/>
<protein>
    <submittedName>
        <fullName evidence="3">ADP-ribose glycohydrolase OARD1</fullName>
    </submittedName>
</protein>
<dbReference type="PANTHER" id="PTHR12521">
    <property type="entry name" value="PROTEIN C6ORF130"/>
    <property type="match status" value="1"/>
</dbReference>